<sequence>MPALQVRDFPEDLYDDLRACAAADDRSISQQTVHVMRAYLSMRKRKQSDPLESVVAIFDEQAEAANIDPWAERIAYRKALFDEMDELPLLNVPKGFPDSANLVREMREERMAAVEPKRSSAL</sequence>
<name>A0ABN6MH50_9ACTN</name>
<dbReference type="InterPro" id="IPR010985">
    <property type="entry name" value="Ribbon_hlx_hlx"/>
</dbReference>
<keyword evidence="2" id="KW-1185">Reference proteome</keyword>
<proteinExistence type="predicted"/>
<organism evidence="1 2">
    <name type="scientific">Raoultibacter timonensis</name>
    <dbReference type="NCBI Taxonomy" id="1907662"/>
    <lineage>
        <taxon>Bacteria</taxon>
        <taxon>Bacillati</taxon>
        <taxon>Actinomycetota</taxon>
        <taxon>Coriobacteriia</taxon>
        <taxon>Eggerthellales</taxon>
        <taxon>Eggerthellaceae</taxon>
        <taxon>Raoultibacter</taxon>
    </lineage>
</organism>
<evidence type="ECO:0000313" key="2">
    <source>
        <dbReference type="Proteomes" id="UP001320544"/>
    </source>
</evidence>
<dbReference type="RefSeq" id="WP_244386596.1">
    <property type="nucleotide sequence ID" value="NZ_AP025564.1"/>
</dbReference>
<reference evidence="1 2" key="1">
    <citation type="submission" date="2022-01" db="EMBL/GenBank/DDBJ databases">
        <title>Novel bile acid biosynthetic pathways are enriched in the microbiome of centenarians.</title>
        <authorList>
            <person name="Sato Y."/>
            <person name="Atarashi K."/>
            <person name="Plichta R.D."/>
            <person name="Arai Y."/>
            <person name="Sasajima S."/>
            <person name="Kearney M.S."/>
            <person name="Suda W."/>
            <person name="Takeshita K."/>
            <person name="Sasaki T."/>
            <person name="Okamoto S."/>
            <person name="Skelly N.A."/>
            <person name="Okamura Y."/>
            <person name="Vlamakis H."/>
            <person name="Li Y."/>
            <person name="Tanoue T."/>
            <person name="Takei H."/>
            <person name="Nittono H."/>
            <person name="Narushima S."/>
            <person name="Irie J."/>
            <person name="Itoh H."/>
            <person name="Moriya K."/>
            <person name="Sugiura Y."/>
            <person name="Suematsu M."/>
            <person name="Moritoki N."/>
            <person name="Shibata S."/>
            <person name="Littman R.D."/>
            <person name="Fischbach A.M."/>
            <person name="Uwamino Y."/>
            <person name="Inoue T."/>
            <person name="Honda A."/>
            <person name="Hattori M."/>
            <person name="Murai T."/>
            <person name="Xavier J.R."/>
            <person name="Hirose N."/>
            <person name="Honda K."/>
        </authorList>
    </citation>
    <scope>NUCLEOTIDE SEQUENCE [LARGE SCALE GENOMIC DNA]</scope>
    <source>
        <strain evidence="1 2">CE91-St30</strain>
    </source>
</reference>
<evidence type="ECO:0008006" key="3">
    <source>
        <dbReference type="Google" id="ProtNLM"/>
    </source>
</evidence>
<evidence type="ECO:0000313" key="1">
    <source>
        <dbReference type="EMBL" id="BDE97345.1"/>
    </source>
</evidence>
<accession>A0ABN6MH50</accession>
<gene>
    <name evidence="1" type="ORF">CE91St30_26780</name>
</gene>
<dbReference type="Proteomes" id="UP001320544">
    <property type="component" value="Chromosome"/>
</dbReference>
<dbReference type="SUPFAM" id="SSF47598">
    <property type="entry name" value="Ribbon-helix-helix"/>
    <property type="match status" value="1"/>
</dbReference>
<protein>
    <recommendedName>
        <fullName evidence="3">Arc-like DNA binding dprotein</fullName>
    </recommendedName>
</protein>
<dbReference type="EMBL" id="AP025564">
    <property type="protein sequence ID" value="BDE97345.1"/>
    <property type="molecule type" value="Genomic_DNA"/>
</dbReference>